<dbReference type="SUPFAM" id="SSF52047">
    <property type="entry name" value="RNI-like"/>
    <property type="match status" value="3"/>
</dbReference>
<dbReference type="Gene3D" id="3.80.10.10">
    <property type="entry name" value="Ribonuclease Inhibitor"/>
    <property type="match status" value="3"/>
</dbReference>
<dbReference type="InterPro" id="IPR032675">
    <property type="entry name" value="LRR_dom_sf"/>
</dbReference>
<dbReference type="Pfam" id="PF13516">
    <property type="entry name" value="LRR_6"/>
    <property type="match status" value="6"/>
</dbReference>
<gene>
    <name evidence="2" type="ORF">B5V51_10973</name>
</gene>
<proteinExistence type="predicted"/>
<dbReference type="InterPro" id="IPR001611">
    <property type="entry name" value="Leu-rich_rpt"/>
</dbReference>
<sequence length="1248" mass="140130">MASPAQQSIKKSGNPTPQDFDHFFPWACTQMGADVTILVIKSQRSQYQSISGKDSKAKSRVRTTPQTESGSDDNAVSDDSFPIFATLICETSPVVYVQTLYDELTQLVQIKFLKNDKIPRMIINILGLVIPYHKALSSIVINNGVNAEVMYELSKFLPTSHITEMCLDNTFVPEGNYHILLDSEVLKHLSIAKCGINDEVVKTIAAKLAAPYPASKSLCALNLSSNKITDTGVKYLAEMLRTNRRLCYLNLADNVITDDGASSIFDILVEFVLTAEETFERNKRLMTYLKTKTKLIQKVLIDLQSAENLDKKGNTRKKLVRQKKDPSFTIVKSCLNIMESHFMTRAENIVDAILGPLNDPFGLENTVIRDDELYCFGNNTLAYLNIAYNNISYISLKKLYEVLITQSNFDRKPKGLINLRLEGEYVSVPSTKSRAKKTKKDSPVKSTSMASSDHYHGLSLGYIVDDIVIIHTVYDQSMNLVQIKFLKNMSIPREIMKLIAHIIPLYRHLTSLTVNSGLSMETIYEISKILNVSKITEVCLDGTNVIEANYHILLDNSSLKHLSLARCNLNDIVVKLIAERLVHPYKVARTLSVLNLASNYISDLGAKHLAKALRTNRHLAFLNISANQITDKGAGYILDILTEFPLTKKESMEKKIRHLRYLKEKMDLYLTTIQEIRLLDDERKQATKRKASVKAGSLTVKRRPGKEISHGVGKSSMMFKNVNAALINERIMNEKAEAIVDQIMGPFMDPFDGKNTVVRDGKVCCVGNYALCYLNISFNNLSYASVKKLRDVVVAQKLLNRKPRGLVNVRIEGEYVSVPSTKSRAKKTKKDSPVKSTSMASSDHYHGLSLGYIVDDIVIIHTVYDQSMNLVQIKFLKNMSIPREIMKLIAHIIPLYRHLTSLTVNSGLSMETIYEISKILNVSKITEVCLDGTNVIEANYHILLDNSSLKHLSLARCNLNDIVVKLIAERLVHPYKVARTLSVLNLASNYISDLGAKHLAKALRTNRHLAFLNISANQITDKGAGYILDILTEFPLTKKESMEKKIRHLRYLKEKMDLYLTTIQEIRLLDDERKQATKRKASVKAGSLTVKRRPGKEISHGVGKSSMMFKNVNAALINERIMNEKAEAIVDQIMGPFMDPFDGKNTVVRDGKVCCVGNYALCYLNISFNNLSYASVKKLRDVVVAQKLLNRKPRGLVNVRIEGNYLPSRCSELLDIDEILGANLSTLRKPSNSKKKTARSASSKSISH</sequence>
<feature type="compositionally biased region" description="Low complexity" evidence="1">
    <location>
        <begin position="1239"/>
        <end position="1248"/>
    </location>
</feature>
<evidence type="ECO:0000256" key="1">
    <source>
        <dbReference type="SAM" id="MobiDB-lite"/>
    </source>
</evidence>
<dbReference type="EMBL" id="NWSH01000540">
    <property type="protein sequence ID" value="PCG75775.1"/>
    <property type="molecule type" value="Genomic_DNA"/>
</dbReference>
<dbReference type="PANTHER" id="PTHR46984">
    <property type="entry name" value="LEUCINE-RICH REPEAT-CONTAINING PROTEIN 71"/>
    <property type="match status" value="1"/>
</dbReference>
<feature type="compositionally biased region" description="Polar residues" evidence="1">
    <location>
        <begin position="62"/>
        <end position="74"/>
    </location>
</feature>
<evidence type="ECO:0000313" key="2">
    <source>
        <dbReference type="EMBL" id="PCG75775.1"/>
    </source>
</evidence>
<accession>A0A2A4JUS3</accession>
<protein>
    <submittedName>
        <fullName evidence="2">Uncharacterized protein</fullName>
    </submittedName>
</protein>
<feature type="region of interest" description="Disordered" evidence="1">
    <location>
        <begin position="50"/>
        <end position="75"/>
    </location>
</feature>
<comment type="caution">
    <text evidence="2">The sequence shown here is derived from an EMBL/GenBank/DDBJ whole genome shotgun (WGS) entry which is preliminary data.</text>
</comment>
<name>A0A2A4JUS3_HELVI</name>
<dbReference type="InterPro" id="IPR053040">
    <property type="entry name" value="LRR-containing_protein_71"/>
</dbReference>
<feature type="region of interest" description="Disordered" evidence="1">
    <location>
        <begin position="1229"/>
        <end position="1248"/>
    </location>
</feature>
<feature type="region of interest" description="Disordered" evidence="1">
    <location>
        <begin position="822"/>
        <end position="841"/>
    </location>
</feature>
<organism evidence="2">
    <name type="scientific">Heliothis virescens</name>
    <name type="common">Tobacco budworm moth</name>
    <dbReference type="NCBI Taxonomy" id="7102"/>
    <lineage>
        <taxon>Eukaryota</taxon>
        <taxon>Metazoa</taxon>
        <taxon>Ecdysozoa</taxon>
        <taxon>Arthropoda</taxon>
        <taxon>Hexapoda</taxon>
        <taxon>Insecta</taxon>
        <taxon>Pterygota</taxon>
        <taxon>Neoptera</taxon>
        <taxon>Endopterygota</taxon>
        <taxon>Lepidoptera</taxon>
        <taxon>Glossata</taxon>
        <taxon>Ditrysia</taxon>
        <taxon>Noctuoidea</taxon>
        <taxon>Noctuidae</taxon>
        <taxon>Heliothinae</taxon>
        <taxon>Heliothis</taxon>
    </lineage>
</organism>
<dbReference type="SMART" id="SM00368">
    <property type="entry name" value="LRR_RI"/>
    <property type="match status" value="10"/>
</dbReference>
<reference evidence="2" key="1">
    <citation type="submission" date="2017-09" db="EMBL/GenBank/DDBJ databases">
        <title>Contemporary evolution of a Lepidopteran species, Heliothis virescens, in response to modern agricultural practices.</title>
        <authorList>
            <person name="Fritz M.L."/>
            <person name="Deyonke A.M."/>
            <person name="Papanicolaou A."/>
            <person name="Micinski S."/>
            <person name="Westbrook J."/>
            <person name="Gould F."/>
        </authorList>
    </citation>
    <scope>NUCLEOTIDE SEQUENCE [LARGE SCALE GENOMIC DNA]</scope>
    <source>
        <strain evidence="2">HvINT-</strain>
        <tissue evidence="2">Whole body</tissue>
    </source>
</reference>
<dbReference type="PANTHER" id="PTHR46984:SF1">
    <property type="entry name" value="LEUCINE-RICH REPEAT-CONTAINING PROTEIN 71"/>
    <property type="match status" value="1"/>
</dbReference>
<dbReference type="STRING" id="7102.A0A2A4JUS3"/>
<dbReference type="AlphaFoldDB" id="A0A2A4JUS3"/>